<dbReference type="AlphaFoldDB" id="A0A2J0JIJ4"/>
<reference evidence="2" key="1">
    <citation type="submission" date="2017-09" db="EMBL/GenBank/DDBJ databases">
        <title>Depth-based differentiation of microbial function through sediment-hosted aquifers and enrichment of novel symbionts in the deep terrestrial subsurface.</title>
        <authorList>
            <person name="Probst A.J."/>
            <person name="Ladd B."/>
            <person name="Jarett J.K."/>
            <person name="Geller-Mcgrath D.E."/>
            <person name="Sieber C.M.K."/>
            <person name="Emerson J.B."/>
            <person name="Anantharaman K."/>
            <person name="Thomas B.C."/>
            <person name="Malmstrom R."/>
            <person name="Stieglmeier M."/>
            <person name="Klingl A."/>
            <person name="Woyke T."/>
            <person name="Ryan C.M."/>
            <person name="Banfield J.F."/>
        </authorList>
    </citation>
    <scope>NUCLEOTIDE SEQUENCE [LARGE SCALE GENOMIC DNA]</scope>
</reference>
<dbReference type="EMBL" id="PFCP01000033">
    <property type="protein sequence ID" value="PIR68954.1"/>
    <property type="molecule type" value="Genomic_DNA"/>
</dbReference>
<comment type="caution">
    <text evidence="1">The sequence shown here is derived from an EMBL/GenBank/DDBJ whole genome shotgun (WGS) entry which is preliminary data.</text>
</comment>
<sequence>MLILLGKIMPQEFKNPFKKTSPLHSEFLKPQSNDGSVKPIAETVQEKEEISEISFEEFEKNRVEGFAKYNEFITHAKKINKGNIEKEKTRTVDGGIFSQNGDIYEFPYYINMVKKILLSKENDIKFIAYQDLYLDTVDDKAYILEKVALMNQVEKEPKKENKKSFYSFGELYKVDMVLLSEDQKKEEFKKRNISEKEIFEISKNK</sequence>
<evidence type="ECO:0000313" key="1">
    <source>
        <dbReference type="EMBL" id="PIR68954.1"/>
    </source>
</evidence>
<gene>
    <name evidence="1" type="ORF">COU48_01190</name>
</gene>
<proteinExistence type="predicted"/>
<name>A0A2J0JIJ4_9BACT</name>
<protein>
    <submittedName>
        <fullName evidence="1">Uncharacterized protein</fullName>
    </submittedName>
</protein>
<evidence type="ECO:0000313" key="2">
    <source>
        <dbReference type="Proteomes" id="UP000228613"/>
    </source>
</evidence>
<organism evidence="1 2">
    <name type="scientific">Candidatus Nomurabacteria bacterium CG10_big_fil_rev_8_21_14_0_10_03_31_7</name>
    <dbReference type="NCBI Taxonomy" id="1974730"/>
    <lineage>
        <taxon>Bacteria</taxon>
        <taxon>Candidatus Nomuraibacteriota</taxon>
    </lineage>
</organism>
<accession>A0A2J0JIJ4</accession>
<dbReference type="Proteomes" id="UP000228613">
    <property type="component" value="Unassembled WGS sequence"/>
</dbReference>